<accession>A0ABQ8AUD1</accession>
<feature type="transmembrane region" description="Helical" evidence="1">
    <location>
        <begin position="12"/>
        <end position="34"/>
    </location>
</feature>
<dbReference type="Proteomes" id="UP000824890">
    <property type="component" value="Unassembled WGS sequence"/>
</dbReference>
<dbReference type="SUPFAM" id="SSF53474">
    <property type="entry name" value="alpha/beta-Hydrolases"/>
    <property type="match status" value="1"/>
</dbReference>
<dbReference type="Pfam" id="PF00561">
    <property type="entry name" value="Abhydrolase_1"/>
    <property type="match status" value="1"/>
</dbReference>
<dbReference type="Gene3D" id="3.30.190.20">
    <property type="match status" value="2"/>
</dbReference>
<keyword evidence="1" id="KW-0472">Membrane</keyword>
<keyword evidence="1" id="KW-1133">Transmembrane helix</keyword>
<organism evidence="3 4">
    <name type="scientific">Brassica napus</name>
    <name type="common">Rape</name>
    <dbReference type="NCBI Taxonomy" id="3708"/>
    <lineage>
        <taxon>Eukaryota</taxon>
        <taxon>Viridiplantae</taxon>
        <taxon>Streptophyta</taxon>
        <taxon>Embryophyta</taxon>
        <taxon>Tracheophyta</taxon>
        <taxon>Spermatophyta</taxon>
        <taxon>Magnoliopsida</taxon>
        <taxon>eudicotyledons</taxon>
        <taxon>Gunneridae</taxon>
        <taxon>Pentapetalae</taxon>
        <taxon>rosids</taxon>
        <taxon>malvids</taxon>
        <taxon>Brassicales</taxon>
        <taxon>Brassicaceae</taxon>
        <taxon>Brassiceae</taxon>
        <taxon>Brassica</taxon>
    </lineage>
</organism>
<evidence type="ECO:0000313" key="3">
    <source>
        <dbReference type="EMBL" id="KAH0896149.1"/>
    </source>
</evidence>
<dbReference type="PANTHER" id="PTHR45763">
    <property type="entry name" value="HYDROLASE, ALPHA/BETA FOLD FAMILY PROTEIN, EXPRESSED-RELATED"/>
    <property type="match status" value="1"/>
</dbReference>
<dbReference type="InterPro" id="IPR023674">
    <property type="entry name" value="Ribosomal_uL1-like"/>
</dbReference>
<evidence type="ECO:0000259" key="2">
    <source>
        <dbReference type="Pfam" id="PF00561"/>
    </source>
</evidence>
<reference evidence="3 4" key="1">
    <citation type="submission" date="2021-05" db="EMBL/GenBank/DDBJ databases">
        <title>Genome Assembly of Synthetic Allotetraploid Brassica napus Reveals Homoeologous Exchanges between Subgenomes.</title>
        <authorList>
            <person name="Davis J.T."/>
        </authorList>
    </citation>
    <scope>NUCLEOTIDE SEQUENCE [LARGE SCALE GENOMIC DNA]</scope>
    <source>
        <strain evidence="4">cv. Da-Ae</strain>
        <tissue evidence="3">Seedling</tissue>
    </source>
</reference>
<dbReference type="CDD" id="cd00403">
    <property type="entry name" value="Ribosomal_L1"/>
    <property type="match status" value="1"/>
</dbReference>
<dbReference type="InterPro" id="IPR029058">
    <property type="entry name" value="AB_hydrolase_fold"/>
</dbReference>
<dbReference type="InterPro" id="IPR000073">
    <property type="entry name" value="AB_hydrolase_1"/>
</dbReference>
<evidence type="ECO:0000256" key="1">
    <source>
        <dbReference type="SAM" id="Phobius"/>
    </source>
</evidence>
<dbReference type="PANTHER" id="PTHR45763:SF69">
    <property type="entry name" value="SERINE AMINOPEPTIDASE S33 DOMAIN-CONTAINING PROTEIN"/>
    <property type="match status" value="1"/>
</dbReference>
<protein>
    <recommendedName>
        <fullName evidence="2">AB hydrolase-1 domain-containing protein</fullName>
    </recommendedName>
</protein>
<evidence type="ECO:0000313" key="4">
    <source>
        <dbReference type="Proteomes" id="UP000824890"/>
    </source>
</evidence>
<proteinExistence type="predicted"/>
<name>A0ABQ8AUD1_BRANA</name>
<dbReference type="Gene3D" id="3.40.50.1820">
    <property type="entry name" value="alpha/beta hydrolase"/>
    <property type="match status" value="1"/>
</dbReference>
<comment type="caution">
    <text evidence="3">The sequence shown here is derived from an EMBL/GenBank/DDBJ whole genome shotgun (WGS) entry which is preliminary data.</text>
</comment>
<dbReference type="EMBL" id="JAGKQM010000012">
    <property type="protein sequence ID" value="KAH0896149.1"/>
    <property type="molecule type" value="Genomic_DNA"/>
</dbReference>
<feature type="domain" description="AB hydrolase-1" evidence="2">
    <location>
        <begin position="82"/>
        <end position="343"/>
    </location>
</feature>
<keyword evidence="4" id="KW-1185">Reference proteome</keyword>
<gene>
    <name evidence="3" type="ORF">HID58_045717</name>
</gene>
<keyword evidence="1" id="KW-0812">Transmembrane</keyword>
<dbReference type="Pfam" id="PF00687">
    <property type="entry name" value="Ribosomal_L1"/>
    <property type="match status" value="1"/>
</dbReference>
<sequence>MQLCSSLLFFQVYITVMMILVIVAFLVCLVSYVYRSLKPPPPRICGVPHGPPVTSPRIRLSDGRFLAYRESGVDRASANYKIIVVHGFNSSKDMEFPISKDLIEEQGIYFLFFDRAGYGESDPHPSRTVKSEAYDIQELADKLKIGPKFYVIGISLGAYSVYSCLTYIPHRLAGAVLVVPFVSYWWTKVPQDILSKAFKLMPEKDQWTYRVARYFPWLLYWWLTQKLFPSLSIISERSALCSDRDLVILKKKLEYQSPRMEKARQQGDHECLHRDMIAGFATWEFDPTELENPFAEGVGSVHMWQGAEDRIVPREVNEYISKKLPWIKYHELSGYGHLLHAEEQKCEDIIKALLNGLRVSFPFCLAHISYKVAQTFFRCFRSSTGGTVSEKLPKMSKLQSEAVREAISSMITHCKETKPRKFTETIELQIGLKNYDPQKDKRFSGSVKLPHIPRPKMKICMLGDAQHVEEAEKIGLDSMDVEALKKLNKNKKLVKKLAKKFHAFLASESVIKQIPRLLGPGKFPTLVSHQESLEAKVNETKATVKFQLKKVLCMGVAVGNLGMEEKQIFQNVQMSVNFLVSLLKKNWQNVRCLYLKSTMGPPNRVF</sequence>
<dbReference type="InterPro" id="IPR028364">
    <property type="entry name" value="Ribosomal_uL1/biogenesis"/>
</dbReference>
<dbReference type="SUPFAM" id="SSF56808">
    <property type="entry name" value="Ribosomal protein L1"/>
    <property type="match status" value="1"/>
</dbReference>